<dbReference type="InterPro" id="IPR003593">
    <property type="entry name" value="AAA+_ATPase"/>
</dbReference>
<dbReference type="GO" id="GO:0016020">
    <property type="term" value="C:membrane"/>
    <property type="evidence" value="ECO:0007669"/>
    <property type="project" value="UniProtKB-SubCell"/>
</dbReference>
<comment type="subcellular location">
    <subcellularLocation>
        <location evidence="1">Membrane</location>
        <topology evidence="1">Multi-pass membrane protein</topology>
    </subcellularLocation>
</comment>
<dbReference type="EMBL" id="OV725077">
    <property type="protein sequence ID" value="CAH1388722.1"/>
    <property type="molecule type" value="Genomic_DNA"/>
</dbReference>
<feature type="transmembrane region" description="Helical" evidence="7">
    <location>
        <begin position="187"/>
        <end position="212"/>
    </location>
</feature>
<keyword evidence="6 7" id="KW-0472">Membrane</keyword>
<gene>
    <name evidence="9" type="ORF">NEZAVI_LOCUS283</name>
</gene>
<feature type="transmembrane region" description="Helical" evidence="7">
    <location>
        <begin position="224"/>
        <end position="245"/>
    </location>
</feature>
<dbReference type="SUPFAM" id="SSF52540">
    <property type="entry name" value="P-loop containing nucleoside triphosphate hydrolases"/>
    <property type="match status" value="2"/>
</dbReference>
<dbReference type="InterPro" id="IPR027417">
    <property type="entry name" value="P-loop_NTPase"/>
</dbReference>
<feature type="transmembrane region" description="Helical" evidence="7">
    <location>
        <begin position="1008"/>
        <end position="1030"/>
    </location>
</feature>
<feature type="transmembrane region" description="Helical" evidence="7">
    <location>
        <begin position="895"/>
        <end position="920"/>
    </location>
</feature>
<evidence type="ECO:0000259" key="8">
    <source>
        <dbReference type="PROSITE" id="PS50893"/>
    </source>
</evidence>
<evidence type="ECO:0000256" key="4">
    <source>
        <dbReference type="ARBA" id="ARBA00022840"/>
    </source>
</evidence>
<organism evidence="9 10">
    <name type="scientific">Nezara viridula</name>
    <name type="common">Southern green stink bug</name>
    <name type="synonym">Cimex viridulus</name>
    <dbReference type="NCBI Taxonomy" id="85310"/>
    <lineage>
        <taxon>Eukaryota</taxon>
        <taxon>Metazoa</taxon>
        <taxon>Ecdysozoa</taxon>
        <taxon>Arthropoda</taxon>
        <taxon>Hexapoda</taxon>
        <taxon>Insecta</taxon>
        <taxon>Pterygota</taxon>
        <taxon>Neoptera</taxon>
        <taxon>Paraneoptera</taxon>
        <taxon>Hemiptera</taxon>
        <taxon>Heteroptera</taxon>
        <taxon>Panheteroptera</taxon>
        <taxon>Pentatomomorpha</taxon>
        <taxon>Pentatomoidea</taxon>
        <taxon>Pentatomidae</taxon>
        <taxon>Pentatominae</taxon>
        <taxon>Nezara</taxon>
    </lineage>
</organism>
<evidence type="ECO:0000256" key="3">
    <source>
        <dbReference type="ARBA" id="ARBA00022741"/>
    </source>
</evidence>
<sequence length="1394" mass="157602">MSFAVWRALLYKSYSIYSKKNFLSVIFEIITPCLFLILFIEMGILMSQYSPKPKNTKEENTQNGLQTMDLRLDQLNNFTKYEVKSMNINQHDGKFTKPKFQDPNILMEERYNDMKKEKYDDGGEVNKIIEVPVEDESEMMREKWKMYCGIIILLSFLMLWSKAGVLSQAERMSGTVERMRIYGVSDWTIIFSYVVHTGIKLLISSLLFSILLKMRLGGPPLIENIDLFSLFVALFLLNIHCTVYFLVVGSFVNSTILRSIIESVSFVYLYFWAFKQHFSVTAQYFANILAPFCLATTSSLACGLEESGGVTLKSLISTTDYNDIPLLVISLLVIFGSAVALLIFFYFLNINPGPYGSARPFYFILPKCLHIYFRPEYYKGDKRKNEKFRKGLYEQTPPNIDVGIKIENLYKKYGNLTSVKNLSLNIYSGQITAILGHNGAGKTTTLSILSGMLSPTSGSAFYQGYDIFTNIRKFRKDIGLCPQNNLFHPNLKVINQLIFFGMLGGLSMKEAKHSANDLLKVVGIFEKKNVAVTKLSGGMQRKLCIALSLVGSPKVVILDEPSSGVDPESRREIWNILLHSRENRILLLTTHFMEEADVLGDQIAIMNHGEIVCYGSPMFLKKHYGAGYNILVSCSHEKHKEITKTITAEIPDATIIGENQEGIKFKLPFNETKHFPVLFKQLETNNTSIIAINCTTMEDVYLKVEAEEGGEIPAASGSPFLQVKCTCEEGKLRAYFYRFLELVKKNMICSLAIWFKTFIVIVISPPVITYIVMDWVNTDVNKLNKFINAEEGFSDSVSDYNPCLPDPTLFLRFRVFSTFLAYAIFIVSSTFTNFVHKERISTIKHLMLMTGVSPITYWCSVLLWDAILYLIFVLISWITFLILDFGSLFDTGSGIYVLFLILFLSGISMISLAYFVSLLFKTMRIMIPFYISAIPVFGVISQYVIPIPSIHPYSQILKLQPFTASSIAMVDFITLAGNKRYCNMCPSEECADILKSEYLKDEDLRIDLLFLAVDLFLFFSLVVLTDYGLFPFLWYKIYSIFIGNIDNTGLKEVNSDVAREKSRIDGLETTESQQEIIAIVDGLAKKYSRSMVAVVDVTFAVSKGECFGLLGVNGAGKSTTFNMLTGVLYPTKGNVFIKGHSLKKEKAKCLSMIGYCPQHNALIESLTSKQMLTLFARLRLVPSQHVDNEVEKWITLFGLEEYSDVPSKNYSGGNKRKLNAALAFIGDPSIILLDEPTSGVDPFIRRNLWSVIEACGNYDQAIIISSHSMNECEAVCKRLTIMAAGKMECIGNIQHLKTLYGTGYVIKITLSSHTDDELATLKSIVESAFSPHCELKDEHQILLHYHIKTNIYKISSLFEIMEQIKAQSNIVSDYIITDSSLEEVFLYLAKKQNN</sequence>
<dbReference type="Pfam" id="PF12698">
    <property type="entry name" value="ABC2_membrane_3"/>
    <property type="match status" value="1"/>
</dbReference>
<dbReference type="GO" id="GO:0016887">
    <property type="term" value="F:ATP hydrolysis activity"/>
    <property type="evidence" value="ECO:0007669"/>
    <property type="project" value="InterPro"/>
</dbReference>
<keyword evidence="3" id="KW-0547">Nucleotide-binding</keyword>
<evidence type="ECO:0000256" key="1">
    <source>
        <dbReference type="ARBA" id="ARBA00004141"/>
    </source>
</evidence>
<evidence type="ECO:0000313" key="10">
    <source>
        <dbReference type="Proteomes" id="UP001152798"/>
    </source>
</evidence>
<dbReference type="PANTHER" id="PTHR19229:SF250">
    <property type="entry name" value="ABC TRANSPORTER DOMAIN-CONTAINING PROTEIN-RELATED"/>
    <property type="match status" value="1"/>
</dbReference>
<feature type="transmembrane region" description="Helical" evidence="7">
    <location>
        <begin position="22"/>
        <end position="45"/>
    </location>
</feature>
<feature type="transmembrane region" description="Helical" evidence="7">
    <location>
        <begin position="815"/>
        <end position="835"/>
    </location>
</feature>
<keyword evidence="10" id="KW-1185">Reference proteome</keyword>
<feature type="transmembrane region" description="Helical" evidence="7">
    <location>
        <begin position="855"/>
        <end position="883"/>
    </location>
</feature>
<dbReference type="Pfam" id="PF23321">
    <property type="entry name" value="R1_ABCA1"/>
    <property type="match status" value="1"/>
</dbReference>
<evidence type="ECO:0000256" key="5">
    <source>
        <dbReference type="ARBA" id="ARBA00022989"/>
    </source>
</evidence>
<dbReference type="InterPro" id="IPR026082">
    <property type="entry name" value="ABCA"/>
</dbReference>
<dbReference type="SMART" id="SM00382">
    <property type="entry name" value="AAA"/>
    <property type="match status" value="2"/>
</dbReference>
<keyword evidence="2 7" id="KW-0812">Transmembrane</keyword>
<dbReference type="OrthoDB" id="8061355at2759"/>
<keyword evidence="5 7" id="KW-1133">Transmembrane helix</keyword>
<dbReference type="InterPro" id="IPR017871">
    <property type="entry name" value="ABC_transporter-like_CS"/>
</dbReference>
<accession>A0A9P0E5J8</accession>
<dbReference type="GO" id="GO:0140359">
    <property type="term" value="F:ABC-type transporter activity"/>
    <property type="evidence" value="ECO:0007669"/>
    <property type="project" value="InterPro"/>
</dbReference>
<dbReference type="PROSITE" id="PS00211">
    <property type="entry name" value="ABC_TRANSPORTER_1"/>
    <property type="match status" value="1"/>
</dbReference>
<reference evidence="9" key="1">
    <citation type="submission" date="2022-01" db="EMBL/GenBank/DDBJ databases">
        <authorList>
            <person name="King R."/>
        </authorList>
    </citation>
    <scope>NUCLEOTIDE SEQUENCE</scope>
</reference>
<dbReference type="InterPro" id="IPR003439">
    <property type="entry name" value="ABC_transporter-like_ATP-bd"/>
</dbReference>
<evidence type="ECO:0000313" key="9">
    <source>
        <dbReference type="EMBL" id="CAH1388722.1"/>
    </source>
</evidence>
<feature type="transmembrane region" description="Helical" evidence="7">
    <location>
        <begin position="324"/>
        <end position="348"/>
    </location>
</feature>
<feature type="transmembrane region" description="Helical" evidence="7">
    <location>
        <begin position="927"/>
        <end position="945"/>
    </location>
</feature>
<dbReference type="PROSITE" id="PS50893">
    <property type="entry name" value="ABC_TRANSPORTER_2"/>
    <property type="match status" value="2"/>
</dbReference>
<feature type="transmembrane region" description="Helical" evidence="7">
    <location>
        <begin position="748"/>
        <end position="773"/>
    </location>
</feature>
<feature type="domain" description="ABC transporter" evidence="8">
    <location>
        <begin position="1078"/>
        <end position="1309"/>
    </location>
</feature>
<feature type="domain" description="ABC transporter" evidence="8">
    <location>
        <begin position="404"/>
        <end position="633"/>
    </location>
</feature>
<name>A0A9P0E5J8_NEZVI</name>
<dbReference type="Pfam" id="PF00005">
    <property type="entry name" value="ABC_tran"/>
    <property type="match status" value="2"/>
</dbReference>
<dbReference type="InterPro" id="IPR013525">
    <property type="entry name" value="ABC2_TM"/>
</dbReference>
<dbReference type="GO" id="GO:0005524">
    <property type="term" value="F:ATP binding"/>
    <property type="evidence" value="ECO:0007669"/>
    <property type="project" value="UniProtKB-KW"/>
</dbReference>
<dbReference type="CDD" id="cd03263">
    <property type="entry name" value="ABC_subfamily_A"/>
    <property type="match status" value="2"/>
</dbReference>
<dbReference type="Proteomes" id="UP001152798">
    <property type="component" value="Chromosome 1"/>
</dbReference>
<proteinExistence type="predicted"/>
<dbReference type="Gene3D" id="3.40.50.300">
    <property type="entry name" value="P-loop containing nucleotide triphosphate hydrolases"/>
    <property type="match status" value="2"/>
</dbReference>
<dbReference type="PANTHER" id="PTHR19229">
    <property type="entry name" value="ATP-BINDING CASSETTE TRANSPORTER SUBFAMILY A ABCA"/>
    <property type="match status" value="1"/>
</dbReference>
<keyword evidence="4" id="KW-0067">ATP-binding</keyword>
<dbReference type="FunFam" id="3.40.50.300:FF:002470">
    <property type="entry name" value="ABC transporter, putative"/>
    <property type="match status" value="1"/>
</dbReference>
<evidence type="ECO:0000256" key="2">
    <source>
        <dbReference type="ARBA" id="ARBA00022692"/>
    </source>
</evidence>
<feature type="transmembrane region" description="Helical" evidence="7">
    <location>
        <begin position="146"/>
        <end position="167"/>
    </location>
</feature>
<dbReference type="FunFam" id="3.40.50.300:FF:000933">
    <property type="entry name" value="ABC transporter A family member 7"/>
    <property type="match status" value="1"/>
</dbReference>
<protein>
    <recommendedName>
        <fullName evidence="8">ABC transporter domain-containing protein</fullName>
    </recommendedName>
</protein>
<dbReference type="InterPro" id="IPR056264">
    <property type="entry name" value="R2_ABCA1-4-like"/>
</dbReference>
<evidence type="ECO:0000256" key="6">
    <source>
        <dbReference type="ARBA" id="ARBA00023136"/>
    </source>
</evidence>
<evidence type="ECO:0000256" key="7">
    <source>
        <dbReference type="SAM" id="Phobius"/>
    </source>
</evidence>
<feature type="transmembrane region" description="Helical" evidence="7">
    <location>
        <begin position="251"/>
        <end position="272"/>
    </location>
</feature>